<keyword evidence="2" id="KW-1185">Reference proteome</keyword>
<accession>A0A8H4VRM1</accession>
<reference evidence="1 2" key="1">
    <citation type="submission" date="2019-12" db="EMBL/GenBank/DDBJ databases">
        <authorList>
            <person name="Floudas D."/>
            <person name="Bentzer J."/>
            <person name="Ahren D."/>
            <person name="Johansson T."/>
            <person name="Persson P."/>
            <person name="Tunlid A."/>
        </authorList>
    </citation>
    <scope>NUCLEOTIDE SEQUENCE [LARGE SCALE GENOMIC DNA]</scope>
    <source>
        <strain evidence="1 2">CBS 102.39</strain>
    </source>
</reference>
<dbReference type="EMBL" id="JAACJL010000030">
    <property type="protein sequence ID" value="KAF4617519.1"/>
    <property type="molecule type" value="Genomic_DNA"/>
</dbReference>
<comment type="caution">
    <text evidence="1">The sequence shown here is derived from an EMBL/GenBank/DDBJ whole genome shotgun (WGS) entry which is preliminary data.</text>
</comment>
<dbReference type="Proteomes" id="UP000521872">
    <property type="component" value="Unassembled WGS sequence"/>
</dbReference>
<dbReference type="AlphaFoldDB" id="A0A8H4VRM1"/>
<name>A0A8H4VRM1_9AGAR</name>
<sequence>MSELMPRSAKSGTHSDLDSYNISIVETSPVQFFESSADPDPALDNLDPAILTWSNAVEPNLAEVTARYLGQLDLATHVSPESAIDDFALATLELLRYDGRHITLSTCYNIPLNICGTIVDAQAAVCLIYRPSTTILLVLVDEKTLLDKAGNAETLVVRQAIATFQFNNERRKERGQPVLENMTIPCISMFGTVPTFYLVPVTRELSEAVMTAQYPTSRTVVQKCRTVAAHQMQPGNGMADIEFRKLAFKRFIAFKSLARSCWEKFLV</sequence>
<dbReference type="OrthoDB" id="3253976at2759"/>
<proteinExistence type="predicted"/>
<protein>
    <submittedName>
        <fullName evidence="1">Uncharacterized protein</fullName>
    </submittedName>
</protein>
<evidence type="ECO:0000313" key="2">
    <source>
        <dbReference type="Proteomes" id="UP000521872"/>
    </source>
</evidence>
<organism evidence="1 2">
    <name type="scientific">Agrocybe pediades</name>
    <dbReference type="NCBI Taxonomy" id="84607"/>
    <lineage>
        <taxon>Eukaryota</taxon>
        <taxon>Fungi</taxon>
        <taxon>Dikarya</taxon>
        <taxon>Basidiomycota</taxon>
        <taxon>Agaricomycotina</taxon>
        <taxon>Agaricomycetes</taxon>
        <taxon>Agaricomycetidae</taxon>
        <taxon>Agaricales</taxon>
        <taxon>Agaricineae</taxon>
        <taxon>Strophariaceae</taxon>
        <taxon>Agrocybe</taxon>
    </lineage>
</organism>
<evidence type="ECO:0000313" key="1">
    <source>
        <dbReference type="EMBL" id="KAF4617519.1"/>
    </source>
</evidence>
<gene>
    <name evidence="1" type="ORF">D9613_006338</name>
</gene>